<protein>
    <recommendedName>
        <fullName evidence="2">Alpha/beta hydrolase fold-3 domain-containing protein</fullName>
    </recommendedName>
</protein>
<dbReference type="EMBL" id="CAJVRC010000902">
    <property type="protein sequence ID" value="CAG8909635.1"/>
    <property type="molecule type" value="Genomic_DNA"/>
</dbReference>
<keyword evidence="4" id="KW-1185">Reference proteome</keyword>
<organism evidence="3 4">
    <name type="scientific">Penicillium egyptiacum</name>
    <dbReference type="NCBI Taxonomy" id="1303716"/>
    <lineage>
        <taxon>Eukaryota</taxon>
        <taxon>Fungi</taxon>
        <taxon>Dikarya</taxon>
        <taxon>Ascomycota</taxon>
        <taxon>Pezizomycotina</taxon>
        <taxon>Eurotiomycetes</taxon>
        <taxon>Eurotiomycetidae</taxon>
        <taxon>Eurotiales</taxon>
        <taxon>Aspergillaceae</taxon>
        <taxon>Penicillium</taxon>
    </lineage>
</organism>
<dbReference type="Proteomes" id="UP001154252">
    <property type="component" value="Unassembled WGS sequence"/>
</dbReference>
<dbReference type="Gene3D" id="3.40.50.1820">
    <property type="entry name" value="alpha/beta hydrolase"/>
    <property type="match status" value="1"/>
</dbReference>
<evidence type="ECO:0000256" key="1">
    <source>
        <dbReference type="ARBA" id="ARBA00022801"/>
    </source>
</evidence>
<dbReference type="SUPFAM" id="SSF53474">
    <property type="entry name" value="alpha/beta-Hydrolases"/>
    <property type="match status" value="1"/>
</dbReference>
<evidence type="ECO:0000259" key="2">
    <source>
        <dbReference type="Pfam" id="PF07859"/>
    </source>
</evidence>
<gene>
    <name evidence="3" type="ORF">PEGY_LOCUS10431</name>
</gene>
<dbReference type="GO" id="GO:0016787">
    <property type="term" value="F:hydrolase activity"/>
    <property type="evidence" value="ECO:0007669"/>
    <property type="project" value="UniProtKB-KW"/>
</dbReference>
<keyword evidence="1" id="KW-0378">Hydrolase</keyword>
<dbReference type="PANTHER" id="PTHR48081:SF8">
    <property type="entry name" value="ALPHA_BETA HYDROLASE FOLD-3 DOMAIN-CONTAINING PROTEIN-RELATED"/>
    <property type="match status" value="1"/>
</dbReference>
<evidence type="ECO:0000313" key="4">
    <source>
        <dbReference type="Proteomes" id="UP001154252"/>
    </source>
</evidence>
<proteinExistence type="predicted"/>
<name>A0A9W4KJZ3_9EURO</name>
<dbReference type="InterPro" id="IPR050300">
    <property type="entry name" value="GDXG_lipolytic_enzyme"/>
</dbReference>
<dbReference type="Pfam" id="PF07859">
    <property type="entry name" value="Abhydrolase_3"/>
    <property type="match status" value="1"/>
</dbReference>
<dbReference type="GO" id="GO:0017000">
    <property type="term" value="P:antibiotic biosynthetic process"/>
    <property type="evidence" value="ECO:0007669"/>
    <property type="project" value="UniProtKB-ARBA"/>
</dbReference>
<dbReference type="InterPro" id="IPR029058">
    <property type="entry name" value="AB_hydrolase_fold"/>
</dbReference>
<comment type="caution">
    <text evidence="3">The sequence shown here is derived from an EMBL/GenBank/DDBJ whole genome shotgun (WGS) entry which is preliminary data.</text>
</comment>
<dbReference type="PANTHER" id="PTHR48081">
    <property type="entry name" value="AB HYDROLASE SUPERFAMILY PROTEIN C4A8.06C"/>
    <property type="match status" value="1"/>
</dbReference>
<dbReference type="InterPro" id="IPR013094">
    <property type="entry name" value="AB_hydrolase_3"/>
</dbReference>
<sequence>MAYTSPPPSRSVLSNKAHRYRILLSLRSLLDRYLSWPLPPGPSVEIAIPSKVSKTPGSIQLYFFTAPSRPLCPRKQTQRLPPRPVLINFHGGGFSIGHARDDSRWAGTVLKAYPDAVVVSINYRLAPERPFPVPLEDGADAILWLWQEAQKYNFDKTRFALSGASAGGNLALAVPFRLHEELQKQRWASIGEEIELAGLVVFYPSTDWTRSRIERDATNPIAPQKSIIPPSLFKFFDDSYLLPAGLPKWPGTDRVDMSHPYLSPGLAPESLLLATYPPAVAIYTCGWDQLLVEGNTFRERLGGFVEEGKMASIGGFVVEDVIHGFDKKPSFCRGNKARDRMYGDAVNQLKVMWKID</sequence>
<dbReference type="AlphaFoldDB" id="A0A9W4KJZ3"/>
<accession>A0A9W4KJZ3</accession>
<evidence type="ECO:0000313" key="3">
    <source>
        <dbReference type="EMBL" id="CAG8909635.1"/>
    </source>
</evidence>
<dbReference type="OrthoDB" id="433474at2759"/>
<dbReference type="GO" id="GO:0072330">
    <property type="term" value="P:monocarboxylic acid biosynthetic process"/>
    <property type="evidence" value="ECO:0007669"/>
    <property type="project" value="UniProtKB-ARBA"/>
</dbReference>
<feature type="domain" description="Alpha/beta hydrolase fold-3" evidence="2">
    <location>
        <begin position="86"/>
        <end position="325"/>
    </location>
</feature>
<reference evidence="3" key="1">
    <citation type="submission" date="2021-07" db="EMBL/GenBank/DDBJ databases">
        <authorList>
            <person name="Branca A.L. A."/>
        </authorList>
    </citation>
    <scope>NUCLEOTIDE SEQUENCE</scope>
</reference>